<keyword evidence="2" id="KW-1185">Reference proteome</keyword>
<accession>A0AA38HIM7</accession>
<evidence type="ECO:0000313" key="2">
    <source>
        <dbReference type="Proteomes" id="UP001168821"/>
    </source>
</evidence>
<reference evidence="1" key="1">
    <citation type="journal article" date="2023" name="G3 (Bethesda)">
        <title>Whole genome assemblies of Zophobas morio and Tenebrio molitor.</title>
        <authorList>
            <person name="Kaur S."/>
            <person name="Stinson S.A."/>
            <person name="diCenzo G.C."/>
        </authorList>
    </citation>
    <scope>NUCLEOTIDE SEQUENCE</scope>
    <source>
        <strain evidence="1">QUZm001</strain>
    </source>
</reference>
<gene>
    <name evidence="1" type="ORF">Zmor_008730</name>
</gene>
<dbReference type="Proteomes" id="UP001168821">
    <property type="component" value="Unassembled WGS sequence"/>
</dbReference>
<proteinExistence type="predicted"/>
<comment type="caution">
    <text evidence="1">The sequence shown here is derived from an EMBL/GenBank/DDBJ whole genome shotgun (WGS) entry which is preliminary data.</text>
</comment>
<dbReference type="EMBL" id="JALNTZ010002231">
    <property type="protein sequence ID" value="KAJ3619193.1"/>
    <property type="molecule type" value="Genomic_DNA"/>
</dbReference>
<dbReference type="AlphaFoldDB" id="A0AA38HIM7"/>
<protein>
    <submittedName>
        <fullName evidence="1">Uncharacterized protein</fullName>
    </submittedName>
</protein>
<name>A0AA38HIM7_9CUCU</name>
<sequence length="191" mass="20519">MGDKTDISYVTAAKDPLGNDCVLIGTEQHQYILRSSNKNMGSTDADITLADFDSLDTISNTGTSVATQSYSTAMTNSYGKIYVLDGEKDVHMFQRKVNLSELTSEEVKFADSDITSSTKNAEKAKLIRDKIELGATIEGAAAGSFVSVADVIGGLKAQYGGSDVDHIDALTNFKYNEGDYNKLNFKASNVA</sequence>
<evidence type="ECO:0000313" key="1">
    <source>
        <dbReference type="EMBL" id="KAJ3619193.1"/>
    </source>
</evidence>
<organism evidence="1 2">
    <name type="scientific">Zophobas morio</name>
    <dbReference type="NCBI Taxonomy" id="2755281"/>
    <lineage>
        <taxon>Eukaryota</taxon>
        <taxon>Metazoa</taxon>
        <taxon>Ecdysozoa</taxon>
        <taxon>Arthropoda</taxon>
        <taxon>Hexapoda</taxon>
        <taxon>Insecta</taxon>
        <taxon>Pterygota</taxon>
        <taxon>Neoptera</taxon>
        <taxon>Endopterygota</taxon>
        <taxon>Coleoptera</taxon>
        <taxon>Polyphaga</taxon>
        <taxon>Cucujiformia</taxon>
        <taxon>Tenebrionidae</taxon>
        <taxon>Zophobas</taxon>
    </lineage>
</organism>